<dbReference type="EMBL" id="VOGC01000007">
    <property type="protein sequence ID" value="MQN02119.1"/>
    <property type="molecule type" value="Genomic_DNA"/>
</dbReference>
<reference evidence="2" key="1">
    <citation type="journal article" date="2020" name="Appl. Environ. Microbiol.">
        <title>Medium-Chain Fatty Acid Synthesis by 'Candidatus Weimeria bifida' gen. nov., sp. nov., and 'Candidatus Pseudoramibacter fermentans' sp. nov.</title>
        <authorList>
            <person name="Scarborough M.J."/>
            <person name="Myers K.S."/>
            <person name="Donohue T.J."/>
            <person name="Noguera D.R."/>
        </authorList>
    </citation>
    <scope>NUCLEOTIDE SEQUENCE</scope>
    <source>
        <strain evidence="2">LCO1.1</strain>
    </source>
</reference>
<proteinExistence type="predicted"/>
<organism evidence="2 3">
    <name type="scientific">Candidatus Weimeria bifida</name>
    <dbReference type="NCBI Taxonomy" id="2599074"/>
    <lineage>
        <taxon>Bacteria</taxon>
        <taxon>Bacillati</taxon>
        <taxon>Bacillota</taxon>
        <taxon>Clostridia</taxon>
        <taxon>Lachnospirales</taxon>
        <taxon>Lachnospiraceae</taxon>
        <taxon>Candidatus Weimeria</taxon>
    </lineage>
</organism>
<feature type="transmembrane region" description="Helical" evidence="1">
    <location>
        <begin position="136"/>
        <end position="156"/>
    </location>
</feature>
<evidence type="ECO:0000313" key="2">
    <source>
        <dbReference type="EMBL" id="MQN02119.1"/>
    </source>
</evidence>
<keyword evidence="1" id="KW-1133">Transmembrane helix</keyword>
<dbReference type="AlphaFoldDB" id="A0A6N7J2Z6"/>
<comment type="caution">
    <text evidence="2">The sequence shown here is derived from an EMBL/GenBank/DDBJ whole genome shotgun (WGS) entry which is preliminary data.</text>
</comment>
<feature type="transmembrane region" description="Helical" evidence="1">
    <location>
        <begin position="42"/>
        <end position="63"/>
    </location>
</feature>
<accession>A0A6N7J2Z6</accession>
<feature type="transmembrane region" description="Helical" evidence="1">
    <location>
        <begin position="162"/>
        <end position="185"/>
    </location>
</feature>
<evidence type="ECO:0000313" key="3">
    <source>
        <dbReference type="Proteomes" id="UP000460257"/>
    </source>
</evidence>
<evidence type="ECO:0008006" key="4">
    <source>
        <dbReference type="Google" id="ProtNLM"/>
    </source>
</evidence>
<keyword evidence="3" id="KW-1185">Reference proteome</keyword>
<keyword evidence="1" id="KW-0812">Transmembrane</keyword>
<protein>
    <recommendedName>
        <fullName evidence="4">DUF998 domain-containing protein</fullName>
    </recommendedName>
</protein>
<gene>
    <name evidence="2" type="ORF">FRC54_09515</name>
</gene>
<keyword evidence="1" id="KW-0472">Membrane</keyword>
<evidence type="ECO:0000256" key="1">
    <source>
        <dbReference type="SAM" id="Phobius"/>
    </source>
</evidence>
<name>A0A6N7J2Z6_9FIRM</name>
<dbReference type="Proteomes" id="UP000460257">
    <property type="component" value="Unassembled WGS sequence"/>
</dbReference>
<sequence>MSSKIFSGQLSLVICCAFYLIWWSISYQPGQEVNRVGSFRGILLGITALCGLAGIVLSIIGINDPSLKALHQEKLHGIWILVFGIITYIGLILITSVWLKRPVTTELLLITGWMVLELCVINKLNSAGMLSDKRFWVMIGILITAFIISMIMYIIYYRMEEWLAFFMAMVPLITEGISMGILLVLM</sequence>
<feature type="transmembrane region" description="Helical" evidence="1">
    <location>
        <begin position="75"/>
        <end position="99"/>
    </location>
</feature>